<dbReference type="AlphaFoldDB" id="A0A2H1WVH6"/>
<proteinExistence type="predicted"/>
<name>A0A2H1WVH6_SPOFR</name>
<dbReference type="EMBL" id="ODYU01011370">
    <property type="protein sequence ID" value="SOQ57075.1"/>
    <property type="molecule type" value="Genomic_DNA"/>
</dbReference>
<gene>
    <name evidence="1" type="ORF">SFRICE_027958</name>
</gene>
<reference evidence="1" key="1">
    <citation type="submission" date="2016-07" db="EMBL/GenBank/DDBJ databases">
        <authorList>
            <person name="Bretaudeau A."/>
        </authorList>
    </citation>
    <scope>NUCLEOTIDE SEQUENCE</scope>
    <source>
        <strain evidence="1">Rice</strain>
        <tissue evidence="1">Whole body</tissue>
    </source>
</reference>
<sequence>MSESEAGDANWENHPMNSLALGEARGSVRLLLTKNHPVPTPAFRAGVSVTLLAVRSSASASALLNTTALSYIFDKQINYYVGFSWAS</sequence>
<evidence type="ECO:0000313" key="1">
    <source>
        <dbReference type="EMBL" id="SOQ57075.1"/>
    </source>
</evidence>
<accession>A0A2H1WVH6</accession>
<protein>
    <submittedName>
        <fullName evidence="1">SFRICE_027958</fullName>
    </submittedName>
</protein>
<organism evidence="1">
    <name type="scientific">Spodoptera frugiperda</name>
    <name type="common">Fall armyworm</name>
    <dbReference type="NCBI Taxonomy" id="7108"/>
    <lineage>
        <taxon>Eukaryota</taxon>
        <taxon>Metazoa</taxon>
        <taxon>Ecdysozoa</taxon>
        <taxon>Arthropoda</taxon>
        <taxon>Hexapoda</taxon>
        <taxon>Insecta</taxon>
        <taxon>Pterygota</taxon>
        <taxon>Neoptera</taxon>
        <taxon>Endopterygota</taxon>
        <taxon>Lepidoptera</taxon>
        <taxon>Glossata</taxon>
        <taxon>Ditrysia</taxon>
        <taxon>Noctuoidea</taxon>
        <taxon>Noctuidae</taxon>
        <taxon>Amphipyrinae</taxon>
        <taxon>Spodoptera</taxon>
    </lineage>
</organism>